<feature type="transmembrane region" description="Helical" evidence="1">
    <location>
        <begin position="128"/>
        <end position="153"/>
    </location>
</feature>
<dbReference type="AlphaFoldDB" id="A0A971CZ57"/>
<evidence type="ECO:0000313" key="3">
    <source>
        <dbReference type="Proteomes" id="UP000767327"/>
    </source>
</evidence>
<evidence type="ECO:0000256" key="1">
    <source>
        <dbReference type="SAM" id="Phobius"/>
    </source>
</evidence>
<feature type="transmembrane region" description="Helical" evidence="1">
    <location>
        <begin position="202"/>
        <end position="226"/>
    </location>
</feature>
<name>A0A971CZ57_9BIFI</name>
<protein>
    <submittedName>
        <fullName evidence="2">Uncharacterized protein</fullName>
    </submittedName>
</protein>
<evidence type="ECO:0000313" key="2">
    <source>
        <dbReference type="EMBL" id="NLT79397.1"/>
    </source>
</evidence>
<feature type="transmembrane region" description="Helical" evidence="1">
    <location>
        <begin position="321"/>
        <end position="346"/>
    </location>
</feature>
<feature type="transmembrane region" description="Helical" evidence="1">
    <location>
        <begin position="289"/>
        <end position="309"/>
    </location>
</feature>
<keyword evidence="1" id="KW-0812">Transmembrane</keyword>
<reference evidence="2" key="2">
    <citation type="submission" date="2020-01" db="EMBL/GenBank/DDBJ databases">
        <authorList>
            <person name="Campanaro S."/>
        </authorList>
    </citation>
    <scope>NUCLEOTIDE SEQUENCE</scope>
    <source>
        <strain evidence="2">AS01afH2WH_6</strain>
    </source>
</reference>
<reference evidence="2" key="1">
    <citation type="journal article" date="2020" name="Biotechnol. Biofuels">
        <title>New insights from the biogas microbiome by comprehensive genome-resolved metagenomics of nearly 1600 species originating from multiple anaerobic digesters.</title>
        <authorList>
            <person name="Campanaro S."/>
            <person name="Treu L."/>
            <person name="Rodriguez-R L.M."/>
            <person name="Kovalovszki A."/>
            <person name="Ziels R.M."/>
            <person name="Maus I."/>
            <person name="Zhu X."/>
            <person name="Kougias P.G."/>
            <person name="Basile A."/>
            <person name="Luo G."/>
            <person name="Schluter A."/>
            <person name="Konstantinidis K.T."/>
            <person name="Angelidaki I."/>
        </authorList>
    </citation>
    <scope>NUCLEOTIDE SEQUENCE</scope>
    <source>
        <strain evidence="2">AS01afH2WH_6</strain>
    </source>
</reference>
<gene>
    <name evidence="2" type="ORF">GXW98_03810</name>
</gene>
<sequence>MNTPGYAETTARRRIVFPWVGKRDRTGLPGTVVSSAIIRHQLRRYWPISLVGSAILLILGPVVALLSSDTQRARSYIVESMLNDQNFGFLAYQVLAPVVVAVAVFSYLDSKGRVAFIHAMPLTRNSLFRSNVLSGAILLFIPQFVLSLAMVPFVSMGFSGFASQDREGGLMDSYVNTAVSVGIVGASSSSEPVQRNPDMGDLLRWFIVTSVIMLFIYALSVLASILSGNIGVAVLVSALLNGIVPALSVLTFRVLDMFLYGFSYDSVGYAAWMHPLIDLWMHGARVSPWTVAAFILVSVVVIWASGVLYRRLKSECAGSNITFGGFTMVATVLTTFVGACLAGMLLESLTSTYAPVRSNHGLFFLGVVLGAPVVFAVTSMTLCGTIRIFTLSSLKRFAAFVVIAAVFFSLTSFDLTGYEGRVPAQQDIASVTIPDISLMALPYAGTNANSITLTDAQAIADARALHKEIISRSRDPKYDSLFTGSNAETGTGVSSQFASSSGCSNCYLNDDDVLSVEFHYRMHAGSSMNRSYHLYQKYLNQSDAYRRLVNDAGYRKANSLQTLGYDNIRSSEVSDVYGNSTYVADPEELNGPSTSLGAADARTLARLLDEDYQSLPNAEVSSNLLSYDSNTGNALNKRVLIGISFQMDEKGSQDNTRMFYGITDDYTRTIAWLKDKGLYKAMISATEKLMPTSSS</sequence>
<keyword evidence="1" id="KW-1133">Transmembrane helix</keyword>
<accession>A0A971CZ57</accession>
<organism evidence="2 3">
    <name type="scientific">Bifidobacterium crudilactis</name>
    <dbReference type="NCBI Taxonomy" id="327277"/>
    <lineage>
        <taxon>Bacteria</taxon>
        <taxon>Bacillati</taxon>
        <taxon>Actinomycetota</taxon>
        <taxon>Actinomycetes</taxon>
        <taxon>Bifidobacteriales</taxon>
        <taxon>Bifidobacteriaceae</taxon>
        <taxon>Bifidobacterium</taxon>
    </lineage>
</organism>
<dbReference type="Proteomes" id="UP000767327">
    <property type="component" value="Unassembled WGS sequence"/>
</dbReference>
<dbReference type="RefSeq" id="WP_273173201.1">
    <property type="nucleotide sequence ID" value="NZ_JAAXZR010000016.1"/>
</dbReference>
<proteinExistence type="predicted"/>
<feature type="transmembrane region" description="Helical" evidence="1">
    <location>
        <begin position="232"/>
        <end position="250"/>
    </location>
</feature>
<feature type="transmembrane region" description="Helical" evidence="1">
    <location>
        <begin position="45"/>
        <end position="67"/>
    </location>
</feature>
<feature type="transmembrane region" description="Helical" evidence="1">
    <location>
        <begin position="87"/>
        <end position="108"/>
    </location>
</feature>
<keyword evidence="1" id="KW-0472">Membrane</keyword>
<feature type="transmembrane region" description="Helical" evidence="1">
    <location>
        <begin position="361"/>
        <end position="385"/>
    </location>
</feature>
<comment type="caution">
    <text evidence="2">The sequence shown here is derived from an EMBL/GenBank/DDBJ whole genome shotgun (WGS) entry which is preliminary data.</text>
</comment>
<feature type="transmembrane region" description="Helical" evidence="1">
    <location>
        <begin position="397"/>
        <end position="418"/>
    </location>
</feature>
<dbReference type="EMBL" id="JAAXZR010000016">
    <property type="protein sequence ID" value="NLT79397.1"/>
    <property type="molecule type" value="Genomic_DNA"/>
</dbReference>